<keyword evidence="5" id="KW-1185">Reference proteome</keyword>
<evidence type="ECO:0000313" key="4">
    <source>
        <dbReference type="EMBL" id="KAK4227230.1"/>
    </source>
</evidence>
<dbReference type="PANTHER" id="PTHR10039:SF5">
    <property type="entry name" value="NACHT DOMAIN-CONTAINING PROTEIN"/>
    <property type="match status" value="1"/>
</dbReference>
<comment type="caution">
    <text evidence="4">The sequence shown here is derived from an EMBL/GenBank/DDBJ whole genome shotgun (WGS) entry which is preliminary data.</text>
</comment>
<evidence type="ECO:0000256" key="1">
    <source>
        <dbReference type="ARBA" id="ARBA00022737"/>
    </source>
</evidence>
<feature type="compositionally biased region" description="Pro residues" evidence="2">
    <location>
        <begin position="313"/>
        <end position="326"/>
    </location>
</feature>
<keyword evidence="1" id="KW-0677">Repeat</keyword>
<dbReference type="InterPro" id="IPR029058">
    <property type="entry name" value="AB_hydrolase_fold"/>
</dbReference>
<reference evidence="4" key="1">
    <citation type="journal article" date="2023" name="Mol. Phylogenet. Evol.">
        <title>Genome-scale phylogeny and comparative genomics of the fungal order Sordariales.</title>
        <authorList>
            <person name="Hensen N."/>
            <person name="Bonometti L."/>
            <person name="Westerberg I."/>
            <person name="Brannstrom I.O."/>
            <person name="Guillou S."/>
            <person name="Cros-Aarteil S."/>
            <person name="Calhoun S."/>
            <person name="Haridas S."/>
            <person name="Kuo A."/>
            <person name="Mondo S."/>
            <person name="Pangilinan J."/>
            <person name="Riley R."/>
            <person name="LaButti K."/>
            <person name="Andreopoulos B."/>
            <person name="Lipzen A."/>
            <person name="Chen C."/>
            <person name="Yan M."/>
            <person name="Daum C."/>
            <person name="Ng V."/>
            <person name="Clum A."/>
            <person name="Steindorff A."/>
            <person name="Ohm R.A."/>
            <person name="Martin F."/>
            <person name="Silar P."/>
            <person name="Natvig D.O."/>
            <person name="Lalanne C."/>
            <person name="Gautier V."/>
            <person name="Ament-Velasquez S.L."/>
            <person name="Kruys A."/>
            <person name="Hutchinson M.I."/>
            <person name="Powell A.J."/>
            <person name="Barry K."/>
            <person name="Miller A.N."/>
            <person name="Grigoriev I.V."/>
            <person name="Debuchy R."/>
            <person name="Gladieux P."/>
            <person name="Hiltunen Thoren M."/>
            <person name="Johannesson H."/>
        </authorList>
    </citation>
    <scope>NUCLEOTIDE SEQUENCE</scope>
    <source>
        <strain evidence="4">CBS 990.96</strain>
    </source>
</reference>
<dbReference type="SUPFAM" id="SSF53474">
    <property type="entry name" value="alpha/beta-Hydrolases"/>
    <property type="match status" value="1"/>
</dbReference>
<evidence type="ECO:0000259" key="3">
    <source>
        <dbReference type="Pfam" id="PF24883"/>
    </source>
</evidence>
<feature type="region of interest" description="Disordered" evidence="2">
    <location>
        <begin position="1"/>
        <end position="26"/>
    </location>
</feature>
<organism evidence="4 5">
    <name type="scientific">Podospora fimiseda</name>
    <dbReference type="NCBI Taxonomy" id="252190"/>
    <lineage>
        <taxon>Eukaryota</taxon>
        <taxon>Fungi</taxon>
        <taxon>Dikarya</taxon>
        <taxon>Ascomycota</taxon>
        <taxon>Pezizomycotina</taxon>
        <taxon>Sordariomycetes</taxon>
        <taxon>Sordariomycetidae</taxon>
        <taxon>Sordariales</taxon>
        <taxon>Podosporaceae</taxon>
        <taxon>Podospora</taxon>
    </lineage>
</organism>
<dbReference type="SUPFAM" id="SSF52540">
    <property type="entry name" value="P-loop containing nucleoside triphosphate hydrolases"/>
    <property type="match status" value="1"/>
</dbReference>
<dbReference type="Proteomes" id="UP001301958">
    <property type="component" value="Unassembled WGS sequence"/>
</dbReference>
<accession>A0AAN7BPR7</accession>
<dbReference type="InterPro" id="IPR027417">
    <property type="entry name" value="P-loop_NTPase"/>
</dbReference>
<dbReference type="Gene3D" id="3.40.50.1820">
    <property type="entry name" value="alpha/beta hydrolase"/>
    <property type="match status" value="1"/>
</dbReference>
<feature type="domain" description="Nephrocystin 3-like N-terminal" evidence="3">
    <location>
        <begin position="368"/>
        <end position="474"/>
    </location>
</feature>
<dbReference type="PANTHER" id="PTHR10039">
    <property type="entry name" value="AMELOGENIN"/>
    <property type="match status" value="1"/>
</dbReference>
<evidence type="ECO:0000313" key="5">
    <source>
        <dbReference type="Proteomes" id="UP001301958"/>
    </source>
</evidence>
<gene>
    <name evidence="4" type="ORF">QBC38DRAFT_455462</name>
</gene>
<evidence type="ECO:0000256" key="2">
    <source>
        <dbReference type="SAM" id="MobiDB-lite"/>
    </source>
</evidence>
<dbReference type="InterPro" id="IPR056884">
    <property type="entry name" value="NPHP3-like_N"/>
</dbReference>
<sequence>MSSSTRGQSSSSPTAESSPLEPNVSLRYPTISPIGITTVYDPGDETELDIVLVHGLFGHPENTWTAGSRPEVNPDSSDGVFWPYDLLPAELPRARILIWGYDVQIGGRSAPSTASILDHSETLLSSLNAIRKDKQRQIIFMAHSLGGIVVKYALSSPDPLAEKILQATTGVMFFGTPHQGSEVAALKLGKIARKICAVFVKIPNPRIVEALERGSDVLELISRNFLAVLNRRKIRVHSFREELKTGGTGGILVVDGFSSRIGWAFETHGLLHADHRQMVKFTLKRDPNFERVVAVLHRWLDTETEKPETEEGPTPPLTPDPRPLDPPAADDIPDELTLSQYYQHCLDSLNFMGSRNRVLELKNPYEDTSRWMLNRDTVYSRWLRGTLPKPIFWIQGKPGSGKSVLMKYASESDDTVAFLREFCGGPWTIIPYFFDDQGPAIQKSTEGLLREVLYWILSHYPSIFSIVFNMLKQKGIIPLPNPPSPTLLKRPAEFWNPPQEPTKIWTPSLMREALKQIGKKAQLDMNLCIFVDALDEHNGDQKDLIEVLDVLLDLEKSPSIKLRMCLASRPENIFRDKFSTYPTLVVQDHNRADICRFTTKRLNKNGDGQSQVLVDEVLRKAQGVFLWVRLVVEELEGVLRDGGTQEDVMRVLEEIPSELTEFYTRALLRSRRSSSGITAHSTKETYCILKIASAWDEPVWVDFLLAAGIFLAYPTKSGRLPERMINSLGGTLGSRRLYSRSAGFLESPGRGSDKDARAEFIHQTAKEYLKGGRAHEILKSWSPTPDHPESGMMMTLRYIVHLFDDYCDETLLPDPQHFPFAAERIIRCLRVLERDEGSCVGQMIEAVIMRFYYASPPRTPENFKRDLFCGGESTLKEIFIRKLLVDWPRPRAVMLALSIVWGLPLSIKLYMPPYREQGPDTPSEQSELTIEESDAVSLFRLTQGADDPHIPLQALEEMGLRSYISDSIWEQERSRVETPARIYLWS</sequence>
<dbReference type="AlphaFoldDB" id="A0AAN7BPR7"/>
<reference evidence="4" key="2">
    <citation type="submission" date="2023-05" db="EMBL/GenBank/DDBJ databases">
        <authorList>
            <consortium name="Lawrence Berkeley National Laboratory"/>
            <person name="Steindorff A."/>
            <person name="Hensen N."/>
            <person name="Bonometti L."/>
            <person name="Westerberg I."/>
            <person name="Brannstrom I.O."/>
            <person name="Guillou S."/>
            <person name="Cros-Aarteil S."/>
            <person name="Calhoun S."/>
            <person name="Haridas S."/>
            <person name="Kuo A."/>
            <person name="Mondo S."/>
            <person name="Pangilinan J."/>
            <person name="Riley R."/>
            <person name="Labutti K."/>
            <person name="Andreopoulos B."/>
            <person name="Lipzen A."/>
            <person name="Chen C."/>
            <person name="Yanf M."/>
            <person name="Daum C."/>
            <person name="Ng V."/>
            <person name="Clum A."/>
            <person name="Ohm R."/>
            <person name="Martin F."/>
            <person name="Silar P."/>
            <person name="Natvig D."/>
            <person name="Lalanne C."/>
            <person name="Gautier V."/>
            <person name="Ament-Velasquez S.L."/>
            <person name="Kruys A."/>
            <person name="Hutchinson M.I."/>
            <person name="Powell A.J."/>
            <person name="Barry K."/>
            <person name="Miller A.N."/>
            <person name="Grigoriev I.V."/>
            <person name="Debuchy R."/>
            <person name="Gladieux P."/>
            <person name="Thoren M.H."/>
            <person name="Johannesson H."/>
        </authorList>
    </citation>
    <scope>NUCLEOTIDE SEQUENCE</scope>
    <source>
        <strain evidence="4">CBS 990.96</strain>
    </source>
</reference>
<protein>
    <recommendedName>
        <fullName evidence="3">Nephrocystin 3-like N-terminal domain-containing protein</fullName>
    </recommendedName>
</protein>
<feature type="compositionally biased region" description="Low complexity" evidence="2">
    <location>
        <begin position="1"/>
        <end position="22"/>
    </location>
</feature>
<feature type="region of interest" description="Disordered" evidence="2">
    <location>
        <begin position="303"/>
        <end position="329"/>
    </location>
</feature>
<dbReference type="EMBL" id="MU865334">
    <property type="protein sequence ID" value="KAK4227230.1"/>
    <property type="molecule type" value="Genomic_DNA"/>
</dbReference>
<dbReference type="Pfam" id="PF24883">
    <property type="entry name" value="NPHP3_N"/>
    <property type="match status" value="1"/>
</dbReference>
<name>A0AAN7BPR7_9PEZI</name>
<proteinExistence type="predicted"/>